<name>A0A2A8H7K9_9BACI</name>
<comment type="caution">
    <text evidence="3">The sequence shown here is derived from an EMBL/GenBank/DDBJ whole genome shotgun (WGS) entry which is preliminary data.</text>
</comment>
<feature type="domain" description="Capsule synthesis protein CapA" evidence="2">
    <location>
        <begin position="3"/>
        <end position="111"/>
    </location>
</feature>
<reference evidence="3 4" key="1">
    <citation type="submission" date="2017-09" db="EMBL/GenBank/DDBJ databases">
        <title>Large-scale bioinformatics analysis of Bacillus genomes uncovers conserved roles of natural products in bacterial physiology.</title>
        <authorList>
            <consortium name="Agbiome Team Llc"/>
            <person name="Bleich R.M."/>
            <person name="Grubbs K.J."/>
            <person name="Santa Maria K.C."/>
            <person name="Allen S.E."/>
            <person name="Farag S."/>
            <person name="Shank E.A."/>
            <person name="Bowers A."/>
        </authorList>
    </citation>
    <scope>NUCLEOTIDE SEQUENCE [LARGE SCALE GENOMIC DNA]</scope>
    <source>
        <strain evidence="3 4">AFS021349</strain>
    </source>
</reference>
<evidence type="ECO:0000256" key="1">
    <source>
        <dbReference type="ARBA" id="ARBA00005662"/>
    </source>
</evidence>
<dbReference type="InterPro" id="IPR019079">
    <property type="entry name" value="Capsule_synth_CapA"/>
</dbReference>
<comment type="similarity">
    <text evidence="1">Belongs to the CapA family.</text>
</comment>
<dbReference type="EMBL" id="NUBY01000247">
    <property type="protein sequence ID" value="PEP90516.1"/>
    <property type="molecule type" value="Genomic_DNA"/>
</dbReference>
<dbReference type="SUPFAM" id="SSF56300">
    <property type="entry name" value="Metallo-dependent phosphatases"/>
    <property type="match status" value="1"/>
</dbReference>
<proteinExistence type="inferred from homology"/>
<accession>A0A2A8H7K9</accession>
<dbReference type="Pfam" id="PF09587">
    <property type="entry name" value="PGA_cap"/>
    <property type="match status" value="1"/>
</dbReference>
<dbReference type="PANTHER" id="PTHR33393:SF12">
    <property type="entry name" value="CAPSULE BIOSYNTHESIS PROTEIN CAPA"/>
    <property type="match status" value="1"/>
</dbReference>
<gene>
    <name evidence="3" type="ORF">CN585_28185</name>
</gene>
<evidence type="ECO:0000259" key="2">
    <source>
        <dbReference type="SMART" id="SM00854"/>
    </source>
</evidence>
<evidence type="ECO:0000313" key="3">
    <source>
        <dbReference type="EMBL" id="PEP90516.1"/>
    </source>
</evidence>
<dbReference type="Gene3D" id="3.60.21.10">
    <property type="match status" value="1"/>
</dbReference>
<dbReference type="Proteomes" id="UP000220841">
    <property type="component" value="Unassembled WGS sequence"/>
</dbReference>
<dbReference type="AlphaFoldDB" id="A0A2A8H7K9"/>
<dbReference type="SMART" id="SM00854">
    <property type="entry name" value="PGA_cap"/>
    <property type="match status" value="1"/>
</dbReference>
<protein>
    <recommendedName>
        <fullName evidence="2">Capsule synthesis protein CapA domain-containing protein</fullName>
    </recommendedName>
</protein>
<dbReference type="InterPro" id="IPR052169">
    <property type="entry name" value="CW_Biosynth-Accessory"/>
</dbReference>
<dbReference type="InterPro" id="IPR029052">
    <property type="entry name" value="Metallo-depent_PP-like"/>
</dbReference>
<organism evidence="3 4">
    <name type="scientific">Bacillus toyonensis</name>
    <dbReference type="NCBI Taxonomy" id="155322"/>
    <lineage>
        <taxon>Bacteria</taxon>
        <taxon>Bacillati</taxon>
        <taxon>Bacillota</taxon>
        <taxon>Bacilli</taxon>
        <taxon>Bacillales</taxon>
        <taxon>Bacillaceae</taxon>
        <taxon>Bacillus</taxon>
        <taxon>Bacillus cereus group</taxon>
    </lineage>
</organism>
<sequence>MLCLFLRYKWDSRSPSKPYLINQINTLQIKKEIQQAKQIADVVVLSLHFGTEYERLPNAEQVQLAKDFANQGADIIIGTHPHVLQPMTFIEREDGQRSLVIYSLGNFLSAQDKLYTKIGGIARIQVVKSTHHHKSRISLQHPTFLPTYTTYHNWRDFRVIPLQPLANRNMQYKEIQNI</sequence>
<evidence type="ECO:0000313" key="4">
    <source>
        <dbReference type="Proteomes" id="UP000220841"/>
    </source>
</evidence>
<dbReference type="PANTHER" id="PTHR33393">
    <property type="entry name" value="POLYGLUTAMINE SYNTHESIS ACCESSORY PROTEIN RV0574C-RELATED"/>
    <property type="match status" value="1"/>
</dbReference>